<feature type="region of interest" description="Disordered" evidence="1">
    <location>
        <begin position="338"/>
        <end position="360"/>
    </location>
</feature>
<feature type="compositionally biased region" description="Basic and acidic residues" evidence="1">
    <location>
        <begin position="338"/>
        <end position="351"/>
    </location>
</feature>
<organism evidence="2 3">
    <name type="scientific">Symbiodinium necroappetens</name>
    <dbReference type="NCBI Taxonomy" id="1628268"/>
    <lineage>
        <taxon>Eukaryota</taxon>
        <taxon>Sar</taxon>
        <taxon>Alveolata</taxon>
        <taxon>Dinophyceae</taxon>
        <taxon>Suessiales</taxon>
        <taxon>Symbiodiniaceae</taxon>
        <taxon>Symbiodinium</taxon>
    </lineage>
</organism>
<feature type="non-terminal residue" evidence="2">
    <location>
        <position position="763"/>
    </location>
</feature>
<evidence type="ECO:0000256" key="1">
    <source>
        <dbReference type="SAM" id="MobiDB-lite"/>
    </source>
</evidence>
<name>A0A812N1D6_9DINO</name>
<dbReference type="AlphaFoldDB" id="A0A812N1D6"/>
<protein>
    <submittedName>
        <fullName evidence="2">Uncharacterized protein</fullName>
    </submittedName>
</protein>
<comment type="caution">
    <text evidence="2">The sequence shown here is derived from an EMBL/GenBank/DDBJ whole genome shotgun (WGS) entry which is preliminary data.</text>
</comment>
<accession>A0A812N1D6</accession>
<evidence type="ECO:0000313" key="2">
    <source>
        <dbReference type="EMBL" id="CAE7291000.1"/>
    </source>
</evidence>
<proteinExistence type="predicted"/>
<keyword evidence="3" id="KW-1185">Reference proteome</keyword>
<sequence>MVIFSEESLWSELRGLRGGPLPGFRDIWMSEGASSSTVDIDSLSRAVAQLHLATGNLAQALERPASPDGWVVVNDTPGTPPRTVCICALLWGLLCETDFVDATPKLEVRWATCPEAPLSATASPPKGGFLLALPVGAVPPNLLAQGNEADPSAMFGPSTTLTVPAVVEEEDGGEVPAGLALEVLVVDFSESACEFLEPYDPLLLIDRVLLPRTPQAHFRKVPSSQSKETWTRVSPGGASALTEKQEAFEQKVSMGIPATASAWGIWASEKPASGQMESVSFRKARAVVAQVGGHNGANALYWEKVNLRGSRLSSSRLFGAASESSAWSFSRFALAREESPAEEGPEAKSPDASEAWMRQGQREQGLGRRLMRWFHARGLPSKGALNYLYAGLRPVCQGLTSLGPSFDRYGANWDPSDFLDDLFYMPFREPQVLLLPGVGPPGAYEVPDISREVPSRVLALAKLWDSFGLLRLSRDGPETQDQAVRVFNAAKNRATDRQIGDRIGVADRKDFYHQLQEVFACFGAILQGDALGVEFACSCHSNLLSAYGLLGADSRLQGGSPFPCGAEQDLIEGLVIDDWFAVACQPVGEQGSSAAGAAFARAQKAYSETGLFGSPKKDIYEATCATIAGAEVDSSEATRQLGLALVGPAKEKHIALAALSLEAARLPRTSDSLHLSLTGAWVSACLFRRPFMSVLDRVFRLVDVAGVSPESPKAYPLPRRTANEFVVLSALSFVLTCDVSAPWSSTLFATDSSSGKGSRRRGR</sequence>
<dbReference type="EMBL" id="CAJNJA010012197">
    <property type="protein sequence ID" value="CAE7291000.1"/>
    <property type="molecule type" value="Genomic_DNA"/>
</dbReference>
<reference evidence="2" key="1">
    <citation type="submission" date="2021-02" db="EMBL/GenBank/DDBJ databases">
        <authorList>
            <person name="Dougan E. K."/>
            <person name="Rhodes N."/>
            <person name="Thang M."/>
            <person name="Chan C."/>
        </authorList>
    </citation>
    <scope>NUCLEOTIDE SEQUENCE</scope>
</reference>
<dbReference type="OrthoDB" id="10664304at2759"/>
<dbReference type="Proteomes" id="UP000601435">
    <property type="component" value="Unassembled WGS sequence"/>
</dbReference>
<gene>
    <name evidence="2" type="ORF">SNEC2469_LOCUS7127</name>
</gene>
<evidence type="ECO:0000313" key="3">
    <source>
        <dbReference type="Proteomes" id="UP000601435"/>
    </source>
</evidence>